<dbReference type="PANTHER" id="PTHR30531">
    <property type="entry name" value="FLAGELLAR BIOSYNTHETIC PROTEIN FLHB"/>
    <property type="match status" value="1"/>
</dbReference>
<dbReference type="KEGG" id="sgl:SG2063"/>
<keyword evidence="5" id="KW-1133">Transmembrane helix</keyword>
<dbReference type="PRINTS" id="PR00950">
    <property type="entry name" value="TYPE3IMSPROT"/>
</dbReference>
<keyword evidence="5" id="KW-0812">Transmembrane</keyword>
<keyword evidence="3" id="KW-1006">Bacterial flagellum protein export</keyword>
<dbReference type="EMBL" id="LN854557">
    <property type="protein sequence ID" value="CRL46356.1"/>
    <property type="molecule type" value="Genomic_DNA"/>
</dbReference>
<dbReference type="AlphaFoldDB" id="Q2NR87"/>
<feature type="transmembrane region" description="Helical" evidence="5">
    <location>
        <begin position="90"/>
        <end position="116"/>
    </location>
</feature>
<keyword evidence="6" id="KW-0282">Flagellum</keyword>
<dbReference type="HOGENOM" id="CLU_041013_1_3_6"/>
<evidence type="ECO:0000313" key="7">
    <source>
        <dbReference type="EMBL" id="CRL46356.1"/>
    </source>
</evidence>
<dbReference type="GO" id="GO:0005886">
    <property type="term" value="C:plasma membrane"/>
    <property type="evidence" value="ECO:0007669"/>
    <property type="project" value="TreeGrafter"/>
</dbReference>
<keyword evidence="6" id="KW-0966">Cell projection</keyword>
<dbReference type="Pfam" id="PF01312">
    <property type="entry name" value="Bac_export_2"/>
    <property type="match status" value="1"/>
</dbReference>
<dbReference type="EMBL" id="AP008232">
    <property type="protein sequence ID" value="BAE75338.1"/>
    <property type="molecule type" value="Genomic_DNA"/>
</dbReference>
<dbReference type="Proteomes" id="UP000001932">
    <property type="component" value="Chromosome"/>
</dbReference>
<keyword evidence="6" id="KW-0969">Cilium</keyword>
<reference evidence="6 8" key="1">
    <citation type="journal article" date="2006" name="Genome Res.">
        <title>Massive genome erosion and functional adaptations provide insights into the symbiotic lifestyle of Sodalis glossinidius in the tsetse host.</title>
        <authorList>
            <person name="Toh H."/>
            <person name="Weiss B.L."/>
            <person name="Perkin S.A.H."/>
            <person name="Yamashita A."/>
            <person name="Oshima K."/>
            <person name="Hattori M."/>
            <person name="Aksoy S."/>
        </authorList>
    </citation>
    <scope>NUCLEOTIDE SEQUENCE [LARGE SCALE GENOMIC DNA]</scope>
    <source>
        <strain evidence="8">morsitans</strain>
        <strain evidence="6">Morsitans</strain>
    </source>
</reference>
<evidence type="ECO:0000256" key="1">
    <source>
        <dbReference type="ARBA" id="ARBA00021622"/>
    </source>
</evidence>
<dbReference type="GO" id="GO:0009306">
    <property type="term" value="P:protein secretion"/>
    <property type="evidence" value="ECO:0007669"/>
    <property type="project" value="InterPro"/>
</dbReference>
<feature type="transmembrane region" description="Helical" evidence="5">
    <location>
        <begin position="146"/>
        <end position="166"/>
    </location>
</feature>
<evidence type="ECO:0000256" key="3">
    <source>
        <dbReference type="ARBA" id="ARBA00023225"/>
    </source>
</evidence>
<proteinExistence type="predicted"/>
<evidence type="ECO:0000256" key="5">
    <source>
        <dbReference type="SAM" id="Phobius"/>
    </source>
</evidence>
<feature type="compositionally biased region" description="Basic and acidic residues" evidence="4">
    <location>
        <begin position="7"/>
        <end position="27"/>
    </location>
</feature>
<keyword evidence="3" id="KW-0813">Transport</keyword>
<feature type="transmembrane region" description="Helical" evidence="5">
    <location>
        <begin position="186"/>
        <end position="214"/>
    </location>
</feature>
<feature type="transmembrane region" description="Helical" evidence="5">
    <location>
        <begin position="36"/>
        <end position="54"/>
    </location>
</feature>
<dbReference type="STRING" id="343509.SG2063"/>
<evidence type="ECO:0000313" key="6">
    <source>
        <dbReference type="EMBL" id="BAE75338.1"/>
    </source>
</evidence>
<name>Q2NR87_SODGM</name>
<dbReference type="InterPro" id="IPR006135">
    <property type="entry name" value="T3SS_substrate_exporter"/>
</dbReference>
<accession>Q2NR87</accession>
<keyword evidence="2" id="KW-1005">Bacterial flagellum biogenesis</keyword>
<dbReference type="PANTHER" id="PTHR30531:SF12">
    <property type="entry name" value="FLAGELLAR BIOSYNTHETIC PROTEIN FLHB"/>
    <property type="match status" value="1"/>
</dbReference>
<reference evidence="7 9" key="2">
    <citation type="submission" date="2015-05" db="EMBL/GenBank/DDBJ databases">
        <authorList>
            <person name="Goodhead I."/>
        </authorList>
    </citation>
    <scope>NUCLEOTIDE SEQUENCE [LARGE SCALE GENOMIC DNA]</scope>
    <source>
        <strain evidence="7">B4</strain>
        <strain evidence="9">morsitans</strain>
    </source>
</reference>
<evidence type="ECO:0000313" key="8">
    <source>
        <dbReference type="Proteomes" id="UP000001932"/>
    </source>
</evidence>
<evidence type="ECO:0000313" key="9">
    <source>
        <dbReference type="Proteomes" id="UP000245838"/>
    </source>
</evidence>
<keyword evidence="8" id="KW-1185">Reference proteome</keyword>
<gene>
    <name evidence="7" type="primary">flhB_2</name>
    <name evidence="6" type="ordered locus">SG2063</name>
    <name evidence="7" type="ORF">SGGMMB4_04924</name>
</gene>
<feature type="region of interest" description="Disordered" evidence="4">
    <location>
        <begin position="1"/>
        <end position="27"/>
    </location>
</feature>
<protein>
    <recommendedName>
        <fullName evidence="1">Flagellar biosynthetic protein FlhB</fullName>
    </recommendedName>
</protein>
<organism evidence="6 8">
    <name type="scientific">Sodalis glossinidius (strain morsitans)</name>
    <dbReference type="NCBI Taxonomy" id="343509"/>
    <lineage>
        <taxon>Bacteria</taxon>
        <taxon>Pseudomonadati</taxon>
        <taxon>Pseudomonadota</taxon>
        <taxon>Gammaproteobacteria</taxon>
        <taxon>Enterobacterales</taxon>
        <taxon>Bruguierivoracaceae</taxon>
        <taxon>Sodalis</taxon>
    </lineage>
</organism>
<evidence type="ECO:0000256" key="2">
    <source>
        <dbReference type="ARBA" id="ARBA00022795"/>
    </source>
</evidence>
<dbReference type="Gene3D" id="6.10.250.2080">
    <property type="match status" value="1"/>
</dbReference>
<keyword evidence="5" id="KW-0472">Membrane</keyword>
<dbReference type="eggNOG" id="COG1377">
    <property type="taxonomic scope" value="Bacteria"/>
</dbReference>
<dbReference type="GO" id="GO:0044781">
    <property type="term" value="P:bacterial-type flagellum organization"/>
    <property type="evidence" value="ECO:0007669"/>
    <property type="project" value="UniProtKB-KW"/>
</dbReference>
<dbReference type="Proteomes" id="UP000245838">
    <property type="component" value="Chromosome sggmmb4_Chromosome"/>
</dbReference>
<keyword evidence="3" id="KW-0653">Protein transport</keyword>
<evidence type="ECO:0000256" key="4">
    <source>
        <dbReference type="SAM" id="MobiDB-lite"/>
    </source>
</evidence>
<sequence>MAEDIDLEKSEAPTQHRQEKAREEGQIPRSRELTSMLMLLVGCAMLWLDGAYLARQLAAMLAQGLHFDHGLIGKDRQSLTAAAPLLSQTVLALISLFAGLILVALGAPMLLGGITFNPSLIKFDIKKVNPLSGLKRMFSSQVLAELFKAILKAVVFGCVTGSFLWHNWPRMLHLVMEPAVPALGDAMWIITACMLFIIVGLSPIVGFDVFWQLWSHLKKLRMIRQDIRDEFKNQEGDPHVKNRIR</sequence>